<dbReference type="InterPro" id="IPR047122">
    <property type="entry name" value="Trans-enoyl_RdTase-like"/>
</dbReference>
<proteinExistence type="predicted"/>
<reference evidence="2 3" key="1">
    <citation type="submission" date="2020-07" db="EMBL/GenBank/DDBJ databases">
        <title>Comparative genomics of pyrophilous fungi reveals a link between fire events and developmental genes.</title>
        <authorList>
            <consortium name="DOE Joint Genome Institute"/>
            <person name="Steindorff A.S."/>
            <person name="Carver A."/>
            <person name="Calhoun S."/>
            <person name="Stillman K."/>
            <person name="Liu H."/>
            <person name="Lipzen A."/>
            <person name="Pangilinan J."/>
            <person name="Labutti K."/>
            <person name="Bruns T.D."/>
            <person name="Grigoriev I.V."/>
        </authorList>
    </citation>
    <scope>NUCLEOTIDE SEQUENCE [LARGE SCALE GENOMIC DNA]</scope>
    <source>
        <strain evidence="2 3">CBS 144469</strain>
    </source>
</reference>
<dbReference type="PANTHER" id="PTHR45348:SF7">
    <property type="entry name" value="ZINC BINDING OXIDOREDUCTASE, PUTATIVE-RELATED"/>
    <property type="match status" value="1"/>
</dbReference>
<feature type="domain" description="Enoyl reductase (ER)" evidence="1">
    <location>
        <begin position="10"/>
        <end position="328"/>
    </location>
</feature>
<dbReference type="InterPro" id="IPR011032">
    <property type="entry name" value="GroES-like_sf"/>
</dbReference>
<protein>
    <submittedName>
        <fullName evidence="2">Chaperonin 10-like protein</fullName>
    </submittedName>
</protein>
<dbReference type="Gene3D" id="3.90.180.10">
    <property type="entry name" value="Medium-chain alcohol dehydrogenases, catalytic domain"/>
    <property type="match status" value="1"/>
</dbReference>
<sequence length="391" mass="41350">MMDALVTVAGNTAAVAQVPIPHAGPNEIRVKVHSIALNPVDALYSAHQVDKPGRVVGSDIAGYVDQIGEGVSNWEVGDRVAGLLQGATSANPRPGGFATYAILESDLAIAIPEDVSFDDAASLPLCALTAAQALYIRLGLNPPFPGSPYSKPPVQAHSDGSAPVILVYSAATSLGLYTVQLAKLLRYQSPEGEEKTITVITTSSPKHFGKLQGLGADAVFDYRDSSWPEQVRKAYPDGIDYAVDCISEGDTTGVMSDLYRTGGGVIAVIRAVAWNKERVRSDVTPLYGAVWSGLGYDIIYNGATLRAPPSSRALTVAFYQWLSHGSPTNPKVFPIDPNPVRLMPGGLKEVAADGFVLLGGGDMAQRAALRGGEDVPLHMRPISGEKLVYRV</sequence>
<dbReference type="CDD" id="cd08249">
    <property type="entry name" value="enoyl_reductase_like"/>
    <property type="match status" value="1"/>
</dbReference>
<dbReference type="Proteomes" id="UP000521943">
    <property type="component" value="Unassembled WGS sequence"/>
</dbReference>
<dbReference type="Pfam" id="PF08240">
    <property type="entry name" value="ADH_N"/>
    <property type="match status" value="1"/>
</dbReference>
<dbReference type="EMBL" id="JACGCI010000003">
    <property type="protein sequence ID" value="KAF6764796.1"/>
    <property type="molecule type" value="Genomic_DNA"/>
</dbReference>
<dbReference type="InterPro" id="IPR020843">
    <property type="entry name" value="ER"/>
</dbReference>
<dbReference type="InterPro" id="IPR013154">
    <property type="entry name" value="ADH-like_N"/>
</dbReference>
<evidence type="ECO:0000259" key="1">
    <source>
        <dbReference type="SMART" id="SM00829"/>
    </source>
</evidence>
<organism evidence="2 3">
    <name type="scientific">Ephemerocybe angulata</name>
    <dbReference type="NCBI Taxonomy" id="980116"/>
    <lineage>
        <taxon>Eukaryota</taxon>
        <taxon>Fungi</taxon>
        <taxon>Dikarya</taxon>
        <taxon>Basidiomycota</taxon>
        <taxon>Agaricomycotina</taxon>
        <taxon>Agaricomycetes</taxon>
        <taxon>Agaricomycetidae</taxon>
        <taxon>Agaricales</taxon>
        <taxon>Agaricineae</taxon>
        <taxon>Psathyrellaceae</taxon>
        <taxon>Ephemerocybe</taxon>
    </lineage>
</organism>
<dbReference type="InterPro" id="IPR036291">
    <property type="entry name" value="NAD(P)-bd_dom_sf"/>
</dbReference>
<dbReference type="Pfam" id="PF00107">
    <property type="entry name" value="ADH_zinc_N"/>
    <property type="match status" value="1"/>
</dbReference>
<comment type="caution">
    <text evidence="2">The sequence shown here is derived from an EMBL/GenBank/DDBJ whole genome shotgun (WGS) entry which is preliminary data.</text>
</comment>
<dbReference type="PANTHER" id="PTHR45348">
    <property type="entry name" value="HYPOTHETICAL OXIDOREDUCTASE (EUROFUNG)"/>
    <property type="match status" value="1"/>
</dbReference>
<name>A0A8H6MGH3_9AGAR</name>
<dbReference type="SMART" id="SM00829">
    <property type="entry name" value="PKS_ER"/>
    <property type="match status" value="1"/>
</dbReference>
<dbReference type="InterPro" id="IPR013149">
    <property type="entry name" value="ADH-like_C"/>
</dbReference>
<gene>
    <name evidence="2" type="ORF">DFP72DRAFT_985923</name>
</gene>
<dbReference type="SUPFAM" id="SSF51735">
    <property type="entry name" value="NAD(P)-binding Rossmann-fold domains"/>
    <property type="match status" value="1"/>
</dbReference>
<evidence type="ECO:0000313" key="3">
    <source>
        <dbReference type="Proteomes" id="UP000521943"/>
    </source>
</evidence>
<keyword evidence="3" id="KW-1185">Reference proteome</keyword>
<dbReference type="SUPFAM" id="SSF50129">
    <property type="entry name" value="GroES-like"/>
    <property type="match status" value="1"/>
</dbReference>
<accession>A0A8H6MGH3</accession>
<evidence type="ECO:0000313" key="2">
    <source>
        <dbReference type="EMBL" id="KAF6764796.1"/>
    </source>
</evidence>
<dbReference type="AlphaFoldDB" id="A0A8H6MGH3"/>
<dbReference type="OrthoDB" id="10257049at2759"/>
<dbReference type="GO" id="GO:0016651">
    <property type="term" value="F:oxidoreductase activity, acting on NAD(P)H"/>
    <property type="evidence" value="ECO:0007669"/>
    <property type="project" value="InterPro"/>
</dbReference>
<dbReference type="Gene3D" id="3.40.50.720">
    <property type="entry name" value="NAD(P)-binding Rossmann-like Domain"/>
    <property type="match status" value="1"/>
</dbReference>